<name>A0A2T0MMB6_9ACTN</name>
<keyword evidence="3" id="KW-0804">Transcription</keyword>
<evidence type="ECO:0000256" key="2">
    <source>
        <dbReference type="ARBA" id="ARBA00023125"/>
    </source>
</evidence>
<accession>A0A2T0MMB6</accession>
<dbReference type="AlphaFoldDB" id="A0A2T0MMB6"/>
<dbReference type="InterPro" id="IPR001647">
    <property type="entry name" value="HTH_TetR"/>
</dbReference>
<dbReference type="PROSITE" id="PS50977">
    <property type="entry name" value="HTH_TETR_2"/>
    <property type="match status" value="1"/>
</dbReference>
<dbReference type="GO" id="GO:0000976">
    <property type="term" value="F:transcription cis-regulatory region binding"/>
    <property type="evidence" value="ECO:0007669"/>
    <property type="project" value="TreeGrafter"/>
</dbReference>
<keyword evidence="1" id="KW-0805">Transcription regulation</keyword>
<comment type="caution">
    <text evidence="6">The sequence shown here is derived from an EMBL/GenBank/DDBJ whole genome shotgun (WGS) entry which is preliminary data.</text>
</comment>
<sequence>MAPRRRRSPAESRAELLAAAAKLIGERGPDDVSLRQIAQEAGVAHGLVAHYFGTYAALVREVLRAENDRIEARVRERIGADDGVPLAAGIMDVVFDTLADERYLRLFVWTEMHAGYRGAERPELVELIDTMEAGIHAALAGGPVPSRARIETVVLTGLAAAYGFAIGGRSWLAGMGHDPGDPAHEAEFRVQLARMLAAHMVEEAG</sequence>
<proteinExistence type="predicted"/>
<keyword evidence="2 4" id="KW-0238">DNA-binding</keyword>
<protein>
    <submittedName>
        <fullName evidence="6">TetR family transcriptional regulator</fullName>
    </submittedName>
</protein>
<evidence type="ECO:0000313" key="7">
    <source>
        <dbReference type="Proteomes" id="UP000238312"/>
    </source>
</evidence>
<dbReference type="Pfam" id="PF00440">
    <property type="entry name" value="TetR_N"/>
    <property type="match status" value="1"/>
</dbReference>
<evidence type="ECO:0000256" key="3">
    <source>
        <dbReference type="ARBA" id="ARBA00023163"/>
    </source>
</evidence>
<evidence type="ECO:0000259" key="5">
    <source>
        <dbReference type="PROSITE" id="PS50977"/>
    </source>
</evidence>
<dbReference type="EMBL" id="PVNG01000021">
    <property type="protein sequence ID" value="PRX58902.1"/>
    <property type="molecule type" value="Genomic_DNA"/>
</dbReference>
<dbReference type="InterPro" id="IPR009057">
    <property type="entry name" value="Homeodomain-like_sf"/>
</dbReference>
<dbReference type="InterPro" id="IPR050109">
    <property type="entry name" value="HTH-type_TetR-like_transc_reg"/>
</dbReference>
<dbReference type="PANTHER" id="PTHR30055">
    <property type="entry name" value="HTH-TYPE TRANSCRIPTIONAL REGULATOR RUTR"/>
    <property type="match status" value="1"/>
</dbReference>
<keyword evidence="7" id="KW-1185">Reference proteome</keyword>
<dbReference type="RefSeq" id="WP_245956311.1">
    <property type="nucleotide sequence ID" value="NZ_JBFAIB010000014.1"/>
</dbReference>
<gene>
    <name evidence="6" type="ORF">B0I32_1216</name>
</gene>
<evidence type="ECO:0000313" key="6">
    <source>
        <dbReference type="EMBL" id="PRX58902.1"/>
    </source>
</evidence>
<evidence type="ECO:0000256" key="1">
    <source>
        <dbReference type="ARBA" id="ARBA00023015"/>
    </source>
</evidence>
<dbReference type="Proteomes" id="UP000238312">
    <property type="component" value="Unassembled WGS sequence"/>
</dbReference>
<feature type="domain" description="HTH tetR-type" evidence="5">
    <location>
        <begin position="10"/>
        <end position="70"/>
    </location>
</feature>
<dbReference type="PANTHER" id="PTHR30055:SF234">
    <property type="entry name" value="HTH-TYPE TRANSCRIPTIONAL REGULATOR BETI"/>
    <property type="match status" value="1"/>
</dbReference>
<evidence type="ECO:0000256" key="4">
    <source>
        <dbReference type="PROSITE-ProRule" id="PRU00335"/>
    </source>
</evidence>
<dbReference type="GO" id="GO:0003700">
    <property type="term" value="F:DNA-binding transcription factor activity"/>
    <property type="evidence" value="ECO:0007669"/>
    <property type="project" value="TreeGrafter"/>
</dbReference>
<dbReference type="PRINTS" id="PR00455">
    <property type="entry name" value="HTHTETR"/>
</dbReference>
<organism evidence="6 7">
    <name type="scientific">Nonomuraea fuscirosea</name>
    <dbReference type="NCBI Taxonomy" id="1291556"/>
    <lineage>
        <taxon>Bacteria</taxon>
        <taxon>Bacillati</taxon>
        <taxon>Actinomycetota</taxon>
        <taxon>Actinomycetes</taxon>
        <taxon>Streptosporangiales</taxon>
        <taxon>Streptosporangiaceae</taxon>
        <taxon>Nonomuraea</taxon>
    </lineage>
</organism>
<dbReference type="Gene3D" id="1.10.357.10">
    <property type="entry name" value="Tetracycline Repressor, domain 2"/>
    <property type="match status" value="1"/>
</dbReference>
<dbReference type="SUPFAM" id="SSF46689">
    <property type="entry name" value="Homeodomain-like"/>
    <property type="match status" value="1"/>
</dbReference>
<feature type="DNA-binding region" description="H-T-H motif" evidence="4">
    <location>
        <begin position="33"/>
        <end position="52"/>
    </location>
</feature>
<reference evidence="6 7" key="1">
    <citation type="submission" date="2018-03" db="EMBL/GenBank/DDBJ databases">
        <title>Genomic Encyclopedia of Type Strains, Phase III (KMG-III): the genomes of soil and plant-associated and newly described type strains.</title>
        <authorList>
            <person name="Whitman W."/>
        </authorList>
    </citation>
    <scope>NUCLEOTIDE SEQUENCE [LARGE SCALE GENOMIC DNA]</scope>
    <source>
        <strain evidence="6 7">CGMCC 4.7104</strain>
    </source>
</reference>